<evidence type="ECO:0000256" key="1">
    <source>
        <dbReference type="SAM" id="MobiDB-lite"/>
    </source>
</evidence>
<keyword evidence="3" id="KW-1185">Reference proteome</keyword>
<dbReference type="HOGENOM" id="CLU_3208564_0_0_1"/>
<dbReference type="EMBL" id="AGNK02003536">
    <property type="status" value="NOT_ANNOTATED_CDS"/>
    <property type="molecule type" value="Genomic_DNA"/>
</dbReference>
<sequence>MSQIAQQSPLGDGSGDGSVDGVGRAGECASVSGVGDEEAQAAGGL</sequence>
<dbReference type="Proteomes" id="UP000004995">
    <property type="component" value="Unassembled WGS sequence"/>
</dbReference>
<accession>K3YNM1</accession>
<feature type="compositionally biased region" description="Gly residues" evidence="1">
    <location>
        <begin position="12"/>
        <end position="24"/>
    </location>
</feature>
<protein>
    <submittedName>
        <fullName evidence="2">Uncharacterized protein</fullName>
    </submittedName>
</protein>
<reference evidence="3" key="1">
    <citation type="journal article" date="2012" name="Nat. Biotechnol.">
        <title>Reference genome sequence of the model plant Setaria.</title>
        <authorList>
            <person name="Bennetzen J.L."/>
            <person name="Schmutz J."/>
            <person name="Wang H."/>
            <person name="Percifield R."/>
            <person name="Hawkins J."/>
            <person name="Pontaroli A.C."/>
            <person name="Estep M."/>
            <person name="Feng L."/>
            <person name="Vaughn J.N."/>
            <person name="Grimwood J."/>
            <person name="Jenkins J."/>
            <person name="Barry K."/>
            <person name="Lindquist E."/>
            <person name="Hellsten U."/>
            <person name="Deshpande S."/>
            <person name="Wang X."/>
            <person name="Wu X."/>
            <person name="Mitros T."/>
            <person name="Triplett J."/>
            <person name="Yang X."/>
            <person name="Ye C.Y."/>
            <person name="Mauro-Herrera M."/>
            <person name="Wang L."/>
            <person name="Li P."/>
            <person name="Sharma M."/>
            <person name="Sharma R."/>
            <person name="Ronald P.C."/>
            <person name="Panaud O."/>
            <person name="Kellogg E.A."/>
            <person name="Brutnell T.P."/>
            <person name="Doust A.N."/>
            <person name="Tuskan G.A."/>
            <person name="Rokhsar D."/>
            <person name="Devos K.M."/>
        </authorList>
    </citation>
    <scope>NUCLEOTIDE SEQUENCE [LARGE SCALE GENOMIC DNA]</scope>
    <source>
        <strain evidence="3">cv. Yugu1</strain>
    </source>
</reference>
<evidence type="ECO:0000313" key="2">
    <source>
        <dbReference type="EnsemblPlants" id="KQL00613"/>
    </source>
</evidence>
<name>K3YNM1_SETIT</name>
<proteinExistence type="predicted"/>
<dbReference type="InParanoid" id="K3YNM1"/>
<reference evidence="2" key="2">
    <citation type="submission" date="2018-08" db="UniProtKB">
        <authorList>
            <consortium name="EnsemblPlants"/>
        </authorList>
    </citation>
    <scope>IDENTIFICATION</scope>
    <source>
        <strain evidence="2">Yugu1</strain>
    </source>
</reference>
<organism evidence="2 3">
    <name type="scientific">Setaria italica</name>
    <name type="common">Foxtail millet</name>
    <name type="synonym">Panicum italicum</name>
    <dbReference type="NCBI Taxonomy" id="4555"/>
    <lineage>
        <taxon>Eukaryota</taxon>
        <taxon>Viridiplantae</taxon>
        <taxon>Streptophyta</taxon>
        <taxon>Embryophyta</taxon>
        <taxon>Tracheophyta</taxon>
        <taxon>Spermatophyta</taxon>
        <taxon>Magnoliopsida</taxon>
        <taxon>Liliopsida</taxon>
        <taxon>Poales</taxon>
        <taxon>Poaceae</taxon>
        <taxon>PACMAD clade</taxon>
        <taxon>Panicoideae</taxon>
        <taxon>Panicodae</taxon>
        <taxon>Paniceae</taxon>
        <taxon>Cenchrinae</taxon>
        <taxon>Setaria</taxon>
    </lineage>
</organism>
<dbReference type="EnsemblPlants" id="KQL00613">
    <property type="protein sequence ID" value="KQL00613"/>
    <property type="gene ID" value="SETIT_015863mg"/>
</dbReference>
<feature type="region of interest" description="Disordered" evidence="1">
    <location>
        <begin position="1"/>
        <end position="45"/>
    </location>
</feature>
<evidence type="ECO:0000313" key="3">
    <source>
        <dbReference type="Proteomes" id="UP000004995"/>
    </source>
</evidence>
<dbReference type="Gramene" id="KQL00613">
    <property type="protein sequence ID" value="KQL00613"/>
    <property type="gene ID" value="SETIT_015863mg"/>
</dbReference>
<dbReference type="AlphaFoldDB" id="K3YNM1"/>